<evidence type="ECO:0000256" key="3">
    <source>
        <dbReference type="SAM" id="MobiDB-lite"/>
    </source>
</evidence>
<keyword evidence="6" id="KW-1185">Reference proteome</keyword>
<feature type="compositionally biased region" description="Low complexity" evidence="3">
    <location>
        <begin position="26"/>
        <end position="36"/>
    </location>
</feature>
<feature type="domain" description="HTH merR-type" evidence="4">
    <location>
        <begin position="53"/>
        <end position="122"/>
    </location>
</feature>
<protein>
    <submittedName>
        <fullName evidence="5">MerR family transcriptional regulator</fullName>
    </submittedName>
</protein>
<keyword evidence="1" id="KW-0238">DNA-binding</keyword>
<organism evidence="5 6">
    <name type="scientific">Protofrankia coriariae</name>
    <dbReference type="NCBI Taxonomy" id="1562887"/>
    <lineage>
        <taxon>Bacteria</taxon>
        <taxon>Bacillati</taxon>
        <taxon>Actinomycetota</taxon>
        <taxon>Actinomycetes</taxon>
        <taxon>Frankiales</taxon>
        <taxon>Frankiaceae</taxon>
        <taxon>Protofrankia</taxon>
    </lineage>
</organism>
<dbReference type="EMBL" id="JWIO01000037">
    <property type="protein sequence ID" value="KLL10283.1"/>
    <property type="molecule type" value="Genomic_DNA"/>
</dbReference>
<dbReference type="PROSITE" id="PS50937">
    <property type="entry name" value="HTH_MERR_2"/>
    <property type="match status" value="1"/>
</dbReference>
<evidence type="ECO:0000259" key="4">
    <source>
        <dbReference type="PROSITE" id="PS50937"/>
    </source>
</evidence>
<evidence type="ECO:0000256" key="1">
    <source>
        <dbReference type="ARBA" id="ARBA00023125"/>
    </source>
</evidence>
<proteinExistence type="predicted"/>
<dbReference type="Pfam" id="PF13411">
    <property type="entry name" value="MerR_1"/>
    <property type="match status" value="1"/>
</dbReference>
<dbReference type="RefSeq" id="WP_047224406.1">
    <property type="nucleotide sequence ID" value="NZ_JWIO01000037.1"/>
</dbReference>
<feature type="compositionally biased region" description="Pro residues" evidence="3">
    <location>
        <begin position="13"/>
        <end position="25"/>
    </location>
</feature>
<evidence type="ECO:0000313" key="6">
    <source>
        <dbReference type="Proteomes" id="UP000035425"/>
    </source>
</evidence>
<gene>
    <name evidence="5" type="ORF">FrCorBMG51_19080</name>
</gene>
<comment type="caution">
    <text evidence="5">The sequence shown here is derived from an EMBL/GenBank/DDBJ whole genome shotgun (WGS) entry which is preliminary data.</text>
</comment>
<name>A0ABR5F0N2_9ACTN</name>
<dbReference type="PANTHER" id="PTHR30204:SF58">
    <property type="entry name" value="HTH-TYPE TRANSCRIPTIONAL REGULATOR YFMP"/>
    <property type="match status" value="1"/>
</dbReference>
<feature type="region of interest" description="Disordered" evidence="3">
    <location>
        <begin position="1"/>
        <end position="50"/>
    </location>
</feature>
<dbReference type="InterPro" id="IPR009061">
    <property type="entry name" value="DNA-bd_dom_put_sf"/>
</dbReference>
<evidence type="ECO:0000256" key="2">
    <source>
        <dbReference type="SAM" id="Coils"/>
    </source>
</evidence>
<dbReference type="Gene3D" id="1.10.1660.10">
    <property type="match status" value="1"/>
</dbReference>
<reference evidence="5 6" key="1">
    <citation type="submission" date="2014-12" db="EMBL/GenBank/DDBJ databases">
        <title>Frankia sp. BMG5.1 draft genome.</title>
        <authorList>
            <person name="Gtari M."/>
            <person name="Ghodhbane-Gtari F."/>
            <person name="Nouioui I."/>
            <person name="Ktari A."/>
            <person name="Hezbri K."/>
            <person name="Mimouni W."/>
            <person name="Sbissi I."/>
            <person name="Ayari A."/>
            <person name="Yamanaka T."/>
            <person name="Normand P."/>
            <person name="Tisa L.S."/>
            <person name="Boudabous A."/>
        </authorList>
    </citation>
    <scope>NUCLEOTIDE SEQUENCE [LARGE SCALE GENOMIC DNA]</scope>
    <source>
        <strain evidence="5 6">BMG5.1</strain>
    </source>
</reference>
<dbReference type="SUPFAM" id="SSF46955">
    <property type="entry name" value="Putative DNA-binding domain"/>
    <property type="match status" value="1"/>
</dbReference>
<evidence type="ECO:0000313" key="5">
    <source>
        <dbReference type="EMBL" id="KLL10283.1"/>
    </source>
</evidence>
<feature type="coiled-coil region" evidence="2">
    <location>
        <begin position="126"/>
        <end position="153"/>
    </location>
</feature>
<accession>A0ABR5F0N2</accession>
<dbReference type="InterPro" id="IPR047057">
    <property type="entry name" value="MerR_fam"/>
</dbReference>
<dbReference type="InterPro" id="IPR000551">
    <property type="entry name" value="MerR-type_HTH_dom"/>
</dbReference>
<dbReference type="CDD" id="cd04766">
    <property type="entry name" value="HTH_HspR"/>
    <property type="match status" value="1"/>
</dbReference>
<feature type="compositionally biased region" description="Low complexity" evidence="3">
    <location>
        <begin position="1"/>
        <end position="12"/>
    </location>
</feature>
<dbReference type="NCBIfam" id="NF047375">
    <property type="entry name" value="HeatShock_HspR"/>
    <property type="match status" value="1"/>
</dbReference>
<dbReference type="PANTHER" id="PTHR30204">
    <property type="entry name" value="REDOX-CYCLING DRUG-SENSING TRANSCRIPTIONAL ACTIVATOR SOXR"/>
    <property type="match status" value="1"/>
</dbReference>
<dbReference type="SMART" id="SM00422">
    <property type="entry name" value="HTH_MERR"/>
    <property type="match status" value="1"/>
</dbReference>
<keyword evidence="2" id="KW-0175">Coiled coil</keyword>
<dbReference type="Proteomes" id="UP000035425">
    <property type="component" value="Unassembled WGS sequence"/>
</dbReference>
<sequence>MKSRPSRTADPPASAPAAPPSPGPPRASGVPAGSPGTPSAPRPSPAHDDDTPVYVISIAAQLAGMHPQTLRAYDRLGLVTPGRTSGRGRRYSVRDVALLREVQRLSQEEGVNLQGIRRILELGGQVMMLQAQVRQLTEELAAVRAEAERRVAEAHRSHRRDLVPVDRSAIVVWRPGSRR</sequence>